<organism evidence="3">
    <name type="scientific">hydrothermal vent metagenome</name>
    <dbReference type="NCBI Taxonomy" id="652676"/>
    <lineage>
        <taxon>unclassified sequences</taxon>
        <taxon>metagenomes</taxon>
        <taxon>ecological metagenomes</taxon>
    </lineage>
</organism>
<evidence type="ECO:0000259" key="2">
    <source>
        <dbReference type="Pfam" id="PF04536"/>
    </source>
</evidence>
<sequence length="240" mass="26944">MKKFLTLFTMLFMLSYLHGANIYPQPQDDYVNDYAQVLSPSDSTKIYKMFEDLEYQTGIEAVVVTINSMEDYETTDNTINSFATNLFNNWGIGHKDKNDGVLILVSIQDRKCRIELGAGYSGQYNSDMKQIIDNQMIPYFKTENYSQGITQGAKSVISKITKQVTWLDFYKWHIALGVLIIIGIFVIVSLFKSGKKGWGWMLLLVVGGLLAFLIKLIIFGFKIVGFAGGFSVGGGATGEW</sequence>
<keyword evidence="1" id="KW-0472">Membrane</keyword>
<feature type="domain" description="TPM" evidence="2">
    <location>
        <begin position="31"/>
        <end position="157"/>
    </location>
</feature>
<proteinExistence type="predicted"/>
<dbReference type="Pfam" id="PF04536">
    <property type="entry name" value="TPM_phosphatase"/>
    <property type="match status" value="1"/>
</dbReference>
<reference evidence="3" key="1">
    <citation type="submission" date="2016-10" db="EMBL/GenBank/DDBJ databases">
        <authorList>
            <person name="de Groot N.N."/>
        </authorList>
    </citation>
    <scope>NUCLEOTIDE SEQUENCE</scope>
</reference>
<dbReference type="Gene3D" id="3.10.310.50">
    <property type="match status" value="1"/>
</dbReference>
<protein>
    <submittedName>
        <fullName evidence="3">Beta-propeller domains of methanol dehydrogenase type</fullName>
    </submittedName>
</protein>
<dbReference type="InterPro" id="IPR007621">
    <property type="entry name" value="TPM_dom"/>
</dbReference>
<evidence type="ECO:0000313" key="3">
    <source>
        <dbReference type="EMBL" id="SFV57303.1"/>
    </source>
</evidence>
<evidence type="ECO:0000256" key="1">
    <source>
        <dbReference type="SAM" id="Phobius"/>
    </source>
</evidence>
<dbReference type="PANTHER" id="PTHR30373:SF2">
    <property type="entry name" value="UPF0603 PROTEIN YGCG"/>
    <property type="match status" value="1"/>
</dbReference>
<dbReference type="PANTHER" id="PTHR30373">
    <property type="entry name" value="UPF0603 PROTEIN YGCG"/>
    <property type="match status" value="1"/>
</dbReference>
<gene>
    <name evidence="3" type="ORF">MNB_SV-12-694</name>
</gene>
<dbReference type="EMBL" id="FPHE01000077">
    <property type="protein sequence ID" value="SFV57303.1"/>
    <property type="molecule type" value="Genomic_DNA"/>
</dbReference>
<feature type="transmembrane region" description="Helical" evidence="1">
    <location>
        <begin position="172"/>
        <end position="191"/>
    </location>
</feature>
<name>A0A1W1BUV7_9ZZZZ</name>
<keyword evidence="1" id="KW-0812">Transmembrane</keyword>
<keyword evidence="1" id="KW-1133">Transmembrane helix</keyword>
<dbReference type="AlphaFoldDB" id="A0A1W1BUV7"/>
<feature type="transmembrane region" description="Helical" evidence="1">
    <location>
        <begin position="198"/>
        <end position="221"/>
    </location>
</feature>
<accession>A0A1W1BUV7</accession>